<proteinExistence type="predicted"/>
<name>A0A815X7N0_9BILA</name>
<reference evidence="1" key="1">
    <citation type="submission" date="2021-02" db="EMBL/GenBank/DDBJ databases">
        <authorList>
            <person name="Nowell W R."/>
        </authorList>
    </citation>
    <scope>NUCLEOTIDE SEQUENCE</scope>
</reference>
<sequence>MELVNGTESDRDAEFVFSSSNGLMDPDFIRSDVGTLSLSMYHIDWGLQTTHAGGGACLSQFMFLFQHFKQIRQVMVGLFPTTDTSTAGFFAIQFEDSFTKNSIEGYTFDECKTLHQNGIRQLFK</sequence>
<organism evidence="1 4">
    <name type="scientific">Adineta steineri</name>
    <dbReference type="NCBI Taxonomy" id="433720"/>
    <lineage>
        <taxon>Eukaryota</taxon>
        <taxon>Metazoa</taxon>
        <taxon>Spiralia</taxon>
        <taxon>Gnathifera</taxon>
        <taxon>Rotifera</taxon>
        <taxon>Eurotatoria</taxon>
        <taxon>Bdelloidea</taxon>
        <taxon>Adinetida</taxon>
        <taxon>Adinetidae</taxon>
        <taxon>Adineta</taxon>
    </lineage>
</organism>
<evidence type="ECO:0000313" key="3">
    <source>
        <dbReference type="Proteomes" id="UP000663832"/>
    </source>
</evidence>
<gene>
    <name evidence="1" type="ORF">BJG266_LOCUS46452</name>
    <name evidence="2" type="ORF">QVE165_LOCUS63485</name>
</gene>
<evidence type="ECO:0000313" key="1">
    <source>
        <dbReference type="EMBL" id="CAF1554005.1"/>
    </source>
</evidence>
<evidence type="ECO:0000313" key="2">
    <source>
        <dbReference type="EMBL" id="CAF1662251.1"/>
    </source>
</evidence>
<protein>
    <submittedName>
        <fullName evidence="1">Uncharacterized protein</fullName>
    </submittedName>
</protein>
<dbReference type="Proteomes" id="UP000663832">
    <property type="component" value="Unassembled WGS sequence"/>
</dbReference>
<dbReference type="OrthoDB" id="10440871at2759"/>
<dbReference type="Proteomes" id="UP000663877">
    <property type="component" value="Unassembled WGS sequence"/>
</dbReference>
<dbReference type="EMBL" id="CAJNOI010004828">
    <property type="protein sequence ID" value="CAF1554005.1"/>
    <property type="molecule type" value="Genomic_DNA"/>
</dbReference>
<dbReference type="EMBL" id="CAJNOM010005228">
    <property type="protein sequence ID" value="CAF1662251.1"/>
    <property type="molecule type" value="Genomic_DNA"/>
</dbReference>
<evidence type="ECO:0000313" key="4">
    <source>
        <dbReference type="Proteomes" id="UP000663877"/>
    </source>
</evidence>
<comment type="caution">
    <text evidence="1">The sequence shown here is derived from an EMBL/GenBank/DDBJ whole genome shotgun (WGS) entry which is preliminary data.</text>
</comment>
<dbReference type="AlphaFoldDB" id="A0A815X7N0"/>
<keyword evidence="3" id="KW-1185">Reference proteome</keyword>
<accession>A0A815X7N0</accession>